<dbReference type="CDD" id="cd06173">
    <property type="entry name" value="MFS_MefA_like"/>
    <property type="match status" value="1"/>
</dbReference>
<evidence type="ECO:0000256" key="2">
    <source>
        <dbReference type="ARBA" id="ARBA00022475"/>
    </source>
</evidence>
<dbReference type="InterPro" id="IPR020846">
    <property type="entry name" value="MFS_dom"/>
</dbReference>
<feature type="transmembrane region" description="Helical" evidence="6">
    <location>
        <begin position="318"/>
        <end position="336"/>
    </location>
</feature>
<dbReference type="PANTHER" id="PTHR23513">
    <property type="entry name" value="INTEGRAL MEMBRANE EFFLUX PROTEIN-RELATED"/>
    <property type="match status" value="1"/>
</dbReference>
<evidence type="ECO:0000313" key="9">
    <source>
        <dbReference type="Proteomes" id="UP000198822"/>
    </source>
</evidence>
<evidence type="ECO:0000256" key="3">
    <source>
        <dbReference type="ARBA" id="ARBA00022692"/>
    </source>
</evidence>
<protein>
    <submittedName>
        <fullName evidence="8">Predicted arabinose efflux permease, MFS family</fullName>
    </submittedName>
</protein>
<gene>
    <name evidence="8" type="ORF">SAMN04489720_2000</name>
</gene>
<reference evidence="9" key="1">
    <citation type="submission" date="2016-10" db="EMBL/GenBank/DDBJ databases">
        <authorList>
            <person name="Varghese N."/>
            <person name="Submissions S."/>
        </authorList>
    </citation>
    <scope>NUCLEOTIDE SEQUENCE [LARGE SCALE GENOMIC DNA]</scope>
    <source>
        <strain evidence="9">DSM 22002</strain>
    </source>
</reference>
<organism evidence="8 9">
    <name type="scientific">Agrococcus jejuensis</name>
    <dbReference type="NCBI Taxonomy" id="399736"/>
    <lineage>
        <taxon>Bacteria</taxon>
        <taxon>Bacillati</taxon>
        <taxon>Actinomycetota</taxon>
        <taxon>Actinomycetes</taxon>
        <taxon>Micrococcales</taxon>
        <taxon>Microbacteriaceae</taxon>
        <taxon>Agrococcus</taxon>
    </lineage>
</organism>
<keyword evidence="4 6" id="KW-1133">Transmembrane helix</keyword>
<dbReference type="InterPro" id="IPR022324">
    <property type="entry name" value="Bacilysin_exporter_BacE_put"/>
</dbReference>
<dbReference type="PROSITE" id="PS50850">
    <property type="entry name" value="MFS"/>
    <property type="match status" value="1"/>
</dbReference>
<dbReference type="Gene3D" id="1.20.1250.20">
    <property type="entry name" value="MFS general substrate transporter like domains"/>
    <property type="match status" value="1"/>
</dbReference>
<keyword evidence="9" id="KW-1185">Reference proteome</keyword>
<dbReference type="Pfam" id="PF07690">
    <property type="entry name" value="MFS_1"/>
    <property type="match status" value="1"/>
</dbReference>
<proteinExistence type="predicted"/>
<dbReference type="GO" id="GO:0022857">
    <property type="term" value="F:transmembrane transporter activity"/>
    <property type="evidence" value="ECO:0007669"/>
    <property type="project" value="InterPro"/>
</dbReference>
<feature type="transmembrane region" description="Helical" evidence="6">
    <location>
        <begin position="289"/>
        <end position="312"/>
    </location>
</feature>
<dbReference type="InterPro" id="IPR011701">
    <property type="entry name" value="MFS"/>
</dbReference>
<dbReference type="PRINTS" id="PR01988">
    <property type="entry name" value="EXPORTERBACE"/>
</dbReference>
<sequence length="409" mass="41440">MAASDGDARVPRSFRWLLAAESASSVGTYVTLLALQTIVVVTLGGDSADTGLLSAARWLPYLVVGLLVGALVDRMRRKPVMVWSDAVRAVLLAAIPALWVLDALTLPTLLVVVVAYGVATVVNDAASMAFLPRLVSGASLQAAHARIDTADAVAQSGGPALGGLVVRLVGAPFAVLVDAVASAFAALAVARIRVDEPEPAGRRSVRGILADVGEGIRLVYRGTALTRLAVATHVWFAANATLGVLVAPFALTTLGLDAGAFGIVLAAAGVGAVVGASVTGWVGRRLGALPTVAACHGLSTVAVLVMAAAVLVASSPSLATVLLGAGQLLHGIAMGASNSHEMAYRQTRTPDEAQARVNMTMRAANRAVIVVVAPIAGFVAVLTGLLPMLAVSAALFATASLAIALRPRS</sequence>
<dbReference type="EMBL" id="LT629695">
    <property type="protein sequence ID" value="SDH68142.1"/>
    <property type="molecule type" value="Genomic_DNA"/>
</dbReference>
<evidence type="ECO:0000256" key="1">
    <source>
        <dbReference type="ARBA" id="ARBA00004651"/>
    </source>
</evidence>
<evidence type="ECO:0000259" key="7">
    <source>
        <dbReference type="PROSITE" id="PS50850"/>
    </source>
</evidence>
<keyword evidence="2" id="KW-1003">Cell membrane</keyword>
<feature type="transmembrane region" description="Helical" evidence="6">
    <location>
        <begin position="228"/>
        <end position="252"/>
    </location>
</feature>
<feature type="transmembrane region" description="Helical" evidence="6">
    <location>
        <begin position="258"/>
        <end position="282"/>
    </location>
</feature>
<dbReference type="SUPFAM" id="SSF103473">
    <property type="entry name" value="MFS general substrate transporter"/>
    <property type="match status" value="1"/>
</dbReference>
<feature type="domain" description="Major facilitator superfamily (MFS) profile" evidence="7">
    <location>
        <begin position="224"/>
        <end position="409"/>
    </location>
</feature>
<feature type="transmembrane region" description="Helical" evidence="6">
    <location>
        <begin position="107"/>
        <end position="131"/>
    </location>
</feature>
<dbReference type="PANTHER" id="PTHR23513:SF6">
    <property type="entry name" value="MAJOR FACILITATOR SUPERFAMILY ASSOCIATED DOMAIN-CONTAINING PROTEIN"/>
    <property type="match status" value="1"/>
</dbReference>
<dbReference type="AlphaFoldDB" id="A0A1G8EE03"/>
<keyword evidence="5 6" id="KW-0472">Membrane</keyword>
<comment type="subcellular location">
    <subcellularLocation>
        <location evidence="1">Cell membrane</location>
        <topology evidence="1">Multi-pass membrane protein</topology>
    </subcellularLocation>
</comment>
<dbReference type="OrthoDB" id="9815525at2"/>
<evidence type="ECO:0000256" key="6">
    <source>
        <dbReference type="SAM" id="Phobius"/>
    </source>
</evidence>
<accession>A0A1G8EE03</accession>
<dbReference type="RefSeq" id="WP_092504657.1">
    <property type="nucleotide sequence ID" value="NZ_LT629695.1"/>
</dbReference>
<name>A0A1G8EE03_9MICO</name>
<evidence type="ECO:0000256" key="4">
    <source>
        <dbReference type="ARBA" id="ARBA00022989"/>
    </source>
</evidence>
<dbReference type="Proteomes" id="UP000198822">
    <property type="component" value="Chromosome I"/>
</dbReference>
<keyword evidence="3 6" id="KW-0812">Transmembrane</keyword>
<feature type="transmembrane region" description="Helical" evidence="6">
    <location>
        <begin position="16"/>
        <end position="43"/>
    </location>
</feature>
<dbReference type="InterPro" id="IPR036259">
    <property type="entry name" value="MFS_trans_sf"/>
</dbReference>
<evidence type="ECO:0000256" key="5">
    <source>
        <dbReference type="ARBA" id="ARBA00023136"/>
    </source>
</evidence>
<feature type="transmembrane region" description="Helical" evidence="6">
    <location>
        <begin position="55"/>
        <end position="73"/>
    </location>
</feature>
<dbReference type="STRING" id="399736.SAMN04489720_2000"/>
<dbReference type="GO" id="GO:0005886">
    <property type="term" value="C:plasma membrane"/>
    <property type="evidence" value="ECO:0007669"/>
    <property type="project" value="UniProtKB-SubCell"/>
</dbReference>
<feature type="transmembrane region" description="Helical" evidence="6">
    <location>
        <begin position="363"/>
        <end position="382"/>
    </location>
</feature>
<evidence type="ECO:0000313" key="8">
    <source>
        <dbReference type="EMBL" id="SDH68142.1"/>
    </source>
</evidence>